<evidence type="ECO:0000259" key="2">
    <source>
        <dbReference type="Pfam" id="PF00149"/>
    </source>
</evidence>
<comment type="caution">
    <text evidence="3">The sequence shown here is derived from an EMBL/GenBank/DDBJ whole genome shotgun (WGS) entry which is preliminary data.</text>
</comment>
<keyword evidence="3" id="KW-0540">Nuclease</keyword>
<dbReference type="EMBL" id="JAJIRN010000002">
    <property type="protein sequence ID" value="MCV2367481.1"/>
    <property type="molecule type" value="Genomic_DNA"/>
</dbReference>
<evidence type="ECO:0000313" key="4">
    <source>
        <dbReference type="Proteomes" id="UP001209701"/>
    </source>
</evidence>
<feature type="domain" description="Calcineurin-like phosphoesterase" evidence="2">
    <location>
        <begin position="1"/>
        <end position="197"/>
    </location>
</feature>
<sequence>MKFIHTADIHLDSPLCGLASYQNAPTQQLRGASREAFTRLIDAAIDEAVDFMVIAGDLYDGNWRDYNTGHFFVREMGRLNQAGIPVFLLYGNHDAESEMTRRLTLPANVHLFDSRKPMTHRIEALRVALHGRSFKDAATTENLAAGYPDPLPGWLNIGVLHTALEGYAAHARYAPCSLAELQAKGYDYWALGHVHEYAMLSESPWVVFPGNLQGRHIREAGPRGAVLVTASEAGVQGVERLIVDVLRWERLQVDVSEAADLPAVLALAGRALELLLLAQTGSWPLAVRVNICGRTPAHGALFGLEAQLREEILALASALGGERLWIEKLKLETTAALGAEQIGARAGAIADLQALLAEVPQDADFMRGLAEDLQQLTAKAPLELIEALPEFKAIRVGDVAAIVATVAPALLAQLAHAEQGQP</sequence>
<evidence type="ECO:0000256" key="1">
    <source>
        <dbReference type="ARBA" id="ARBA00022801"/>
    </source>
</evidence>
<dbReference type="InterPro" id="IPR004843">
    <property type="entry name" value="Calcineurin-like_PHP"/>
</dbReference>
<dbReference type="InterPro" id="IPR014576">
    <property type="entry name" value="Pesterase_YhaO"/>
</dbReference>
<dbReference type="Pfam" id="PF00149">
    <property type="entry name" value="Metallophos"/>
    <property type="match status" value="1"/>
</dbReference>
<organism evidence="3 4">
    <name type="scientific">Roseateles oligotrophus</name>
    <dbReference type="NCBI Taxonomy" id="1769250"/>
    <lineage>
        <taxon>Bacteria</taxon>
        <taxon>Pseudomonadati</taxon>
        <taxon>Pseudomonadota</taxon>
        <taxon>Betaproteobacteria</taxon>
        <taxon>Burkholderiales</taxon>
        <taxon>Sphaerotilaceae</taxon>
        <taxon>Roseateles</taxon>
    </lineage>
</organism>
<dbReference type="RefSeq" id="WP_263570289.1">
    <property type="nucleotide sequence ID" value="NZ_JAJIRN010000002.1"/>
</dbReference>
<keyword evidence="4" id="KW-1185">Reference proteome</keyword>
<dbReference type="CDD" id="cd00840">
    <property type="entry name" value="MPP_Mre11_N"/>
    <property type="match status" value="1"/>
</dbReference>
<dbReference type="InterPro" id="IPR029052">
    <property type="entry name" value="Metallo-depent_PP-like"/>
</dbReference>
<dbReference type="Gene3D" id="3.60.21.10">
    <property type="match status" value="1"/>
</dbReference>
<keyword evidence="3" id="KW-0269">Exonuclease</keyword>
<dbReference type="Proteomes" id="UP001209701">
    <property type="component" value="Unassembled WGS sequence"/>
</dbReference>
<dbReference type="InterPro" id="IPR050535">
    <property type="entry name" value="DNA_Repair-Maintenance_Comp"/>
</dbReference>
<protein>
    <submittedName>
        <fullName evidence="3">DNA repair exonuclease</fullName>
    </submittedName>
</protein>
<accession>A0ABT2YAZ9</accession>
<proteinExistence type="predicted"/>
<dbReference type="PANTHER" id="PTHR30337:SF7">
    <property type="entry name" value="PHOSPHOESTERASE"/>
    <property type="match status" value="1"/>
</dbReference>
<dbReference type="GO" id="GO:0004527">
    <property type="term" value="F:exonuclease activity"/>
    <property type="evidence" value="ECO:0007669"/>
    <property type="project" value="UniProtKB-KW"/>
</dbReference>
<dbReference type="InterPro" id="IPR041796">
    <property type="entry name" value="Mre11_N"/>
</dbReference>
<keyword evidence="1" id="KW-0378">Hydrolase</keyword>
<dbReference type="SUPFAM" id="SSF56300">
    <property type="entry name" value="Metallo-dependent phosphatases"/>
    <property type="match status" value="1"/>
</dbReference>
<name>A0ABT2YAZ9_9BURK</name>
<dbReference type="PANTHER" id="PTHR30337">
    <property type="entry name" value="COMPONENT OF ATP-DEPENDENT DSDNA EXONUCLEASE"/>
    <property type="match status" value="1"/>
</dbReference>
<gene>
    <name evidence="3" type="ORF">LNV07_05175</name>
</gene>
<evidence type="ECO:0000313" key="3">
    <source>
        <dbReference type="EMBL" id="MCV2367481.1"/>
    </source>
</evidence>
<reference evidence="3 4" key="1">
    <citation type="submission" date="2021-11" db="EMBL/GenBank/DDBJ databases">
        <authorList>
            <person name="Liang Q."/>
            <person name="Mou H."/>
            <person name="Liu Z."/>
        </authorList>
    </citation>
    <scope>NUCLEOTIDE SEQUENCE [LARGE SCALE GENOMIC DNA]</scope>
    <source>
        <strain evidence="3 4">CHU3</strain>
    </source>
</reference>
<dbReference type="PIRSF" id="PIRSF033091">
    <property type="entry name" value="Pesterase_YhaO"/>
    <property type="match status" value="1"/>
</dbReference>